<feature type="domain" description="Ig-like" evidence="9">
    <location>
        <begin position="12"/>
        <end position="142"/>
    </location>
</feature>
<dbReference type="GO" id="GO:0043005">
    <property type="term" value="C:neuron projection"/>
    <property type="evidence" value="ECO:0007669"/>
    <property type="project" value="TreeGrafter"/>
</dbReference>
<dbReference type="AlphaFoldDB" id="A0A443SIP2"/>
<dbReference type="PANTHER" id="PTHR12231:SF253">
    <property type="entry name" value="DPR-INTERACTING PROTEIN ETA, ISOFORM B-RELATED"/>
    <property type="match status" value="1"/>
</dbReference>
<comment type="subcellular location">
    <subcellularLocation>
        <location evidence="1">Cell membrane</location>
    </subcellularLocation>
</comment>
<evidence type="ECO:0000256" key="6">
    <source>
        <dbReference type="ARBA" id="ARBA00023157"/>
    </source>
</evidence>
<accession>A0A443SIP2</accession>
<sequence>ENQARVEFTDTPNFIGNIPNVTVAVGRDAKIRCLVQNLGSYRKCSETKEKSVRNANCLRTDNFLYIFTQQLLMQIKLAMFAELLHLQVAWLRVESKTILTIHQHIITRNYRIGLSHSDDRQWNLHINSAEESDRGGYMCQINTVPMMYQVGYLDVVVPPDINTGETSTDVMIRENQNATLTCRAKGYPQPKITWRREDSKPIEFGNWQKKKLMKIEAQETYDGETIAINKVSRLHSGAYLCIASNGVPPSVSKRILLNVHFPPMIWVPNQLIGAPISGEALLVCNTEAFPTSINYWTKDDENSLVHGAKYEISNIEKTYKIHMTLRIKNLEAEDFGTYKCFARNSLGSTEGSIKLY</sequence>
<feature type="domain" description="Ig-like" evidence="9">
    <location>
        <begin position="159"/>
        <end position="252"/>
    </location>
</feature>
<keyword evidence="4" id="KW-0677">Repeat</keyword>
<protein>
    <submittedName>
        <fullName evidence="10">Lachesin-like protein</fullName>
    </submittedName>
</protein>
<feature type="domain" description="Ig-like" evidence="9">
    <location>
        <begin position="262"/>
        <end position="356"/>
    </location>
</feature>
<feature type="non-terminal residue" evidence="10">
    <location>
        <position position="1"/>
    </location>
</feature>
<dbReference type="PROSITE" id="PS50835">
    <property type="entry name" value="IG_LIKE"/>
    <property type="match status" value="3"/>
</dbReference>
<dbReference type="OrthoDB" id="10012075at2759"/>
<feature type="non-terminal residue" evidence="10">
    <location>
        <position position="356"/>
    </location>
</feature>
<evidence type="ECO:0000256" key="4">
    <source>
        <dbReference type="ARBA" id="ARBA00022737"/>
    </source>
</evidence>
<dbReference type="InterPro" id="IPR007110">
    <property type="entry name" value="Ig-like_dom"/>
</dbReference>
<proteinExistence type="predicted"/>
<evidence type="ECO:0000256" key="3">
    <source>
        <dbReference type="ARBA" id="ARBA00022729"/>
    </source>
</evidence>
<evidence type="ECO:0000256" key="7">
    <source>
        <dbReference type="ARBA" id="ARBA00023180"/>
    </source>
</evidence>
<dbReference type="SMART" id="SM00409">
    <property type="entry name" value="IG"/>
    <property type="match status" value="3"/>
</dbReference>
<dbReference type="Proteomes" id="UP000288716">
    <property type="component" value="Unassembled WGS sequence"/>
</dbReference>
<dbReference type="EMBL" id="NCKV01002045">
    <property type="protein sequence ID" value="RWS27396.1"/>
    <property type="molecule type" value="Genomic_DNA"/>
</dbReference>
<dbReference type="FunFam" id="2.60.40.10:FF:000328">
    <property type="entry name" value="CLUMA_CG000981, isoform A"/>
    <property type="match status" value="1"/>
</dbReference>
<evidence type="ECO:0000313" key="11">
    <source>
        <dbReference type="Proteomes" id="UP000288716"/>
    </source>
</evidence>
<dbReference type="VEuPathDB" id="VectorBase:LDEU004644"/>
<dbReference type="InterPro" id="IPR003599">
    <property type="entry name" value="Ig_sub"/>
</dbReference>
<evidence type="ECO:0000259" key="9">
    <source>
        <dbReference type="PROSITE" id="PS50835"/>
    </source>
</evidence>
<keyword evidence="3" id="KW-0732">Signal</keyword>
<keyword evidence="6" id="KW-1015">Disulfide bond</keyword>
<keyword evidence="5" id="KW-0472">Membrane</keyword>
<dbReference type="InterPro" id="IPR003598">
    <property type="entry name" value="Ig_sub2"/>
</dbReference>
<evidence type="ECO:0000256" key="2">
    <source>
        <dbReference type="ARBA" id="ARBA00022475"/>
    </source>
</evidence>
<keyword evidence="7" id="KW-0325">Glycoprotein</keyword>
<comment type="caution">
    <text evidence="10">The sequence shown here is derived from an EMBL/GenBank/DDBJ whole genome shotgun (WGS) entry which is preliminary data.</text>
</comment>
<gene>
    <name evidence="10" type="ORF">B4U80_09945</name>
</gene>
<dbReference type="Pfam" id="PF13927">
    <property type="entry name" value="Ig_3"/>
    <property type="match status" value="2"/>
</dbReference>
<dbReference type="InterPro" id="IPR036179">
    <property type="entry name" value="Ig-like_dom_sf"/>
</dbReference>
<keyword evidence="11" id="KW-1185">Reference proteome</keyword>
<reference evidence="10 11" key="1">
    <citation type="journal article" date="2018" name="Gigascience">
        <title>Genomes of trombidid mites reveal novel predicted allergens and laterally-transferred genes associated with secondary metabolism.</title>
        <authorList>
            <person name="Dong X."/>
            <person name="Chaisiri K."/>
            <person name="Xia D."/>
            <person name="Armstrong S.D."/>
            <person name="Fang Y."/>
            <person name="Donnelly M.J."/>
            <person name="Kadowaki T."/>
            <person name="McGarry J.W."/>
            <person name="Darby A.C."/>
            <person name="Makepeace B.L."/>
        </authorList>
    </citation>
    <scope>NUCLEOTIDE SEQUENCE [LARGE SCALE GENOMIC DNA]</scope>
    <source>
        <strain evidence="10">UoL-UT</strain>
    </source>
</reference>
<dbReference type="Gene3D" id="2.60.40.10">
    <property type="entry name" value="Immunoglobulins"/>
    <property type="match status" value="3"/>
</dbReference>
<name>A0A443SIP2_9ACAR</name>
<evidence type="ECO:0000256" key="5">
    <source>
        <dbReference type="ARBA" id="ARBA00023136"/>
    </source>
</evidence>
<dbReference type="SMART" id="SM00408">
    <property type="entry name" value="IGc2"/>
    <property type="match status" value="2"/>
</dbReference>
<evidence type="ECO:0000256" key="1">
    <source>
        <dbReference type="ARBA" id="ARBA00004236"/>
    </source>
</evidence>
<evidence type="ECO:0000256" key="8">
    <source>
        <dbReference type="ARBA" id="ARBA00023319"/>
    </source>
</evidence>
<dbReference type="PANTHER" id="PTHR12231">
    <property type="entry name" value="CTX-RELATED TYPE I TRANSMEMBRANE PROTEIN"/>
    <property type="match status" value="1"/>
</dbReference>
<evidence type="ECO:0000313" key="10">
    <source>
        <dbReference type="EMBL" id="RWS27396.1"/>
    </source>
</evidence>
<dbReference type="GO" id="GO:0005886">
    <property type="term" value="C:plasma membrane"/>
    <property type="evidence" value="ECO:0007669"/>
    <property type="project" value="UniProtKB-SubCell"/>
</dbReference>
<dbReference type="SUPFAM" id="SSF48726">
    <property type="entry name" value="Immunoglobulin"/>
    <property type="match status" value="3"/>
</dbReference>
<keyword evidence="8" id="KW-0393">Immunoglobulin domain</keyword>
<dbReference type="InterPro" id="IPR051170">
    <property type="entry name" value="Neural/epithelial_adhesion"/>
</dbReference>
<organism evidence="10 11">
    <name type="scientific">Leptotrombidium deliense</name>
    <dbReference type="NCBI Taxonomy" id="299467"/>
    <lineage>
        <taxon>Eukaryota</taxon>
        <taxon>Metazoa</taxon>
        <taxon>Ecdysozoa</taxon>
        <taxon>Arthropoda</taxon>
        <taxon>Chelicerata</taxon>
        <taxon>Arachnida</taxon>
        <taxon>Acari</taxon>
        <taxon>Acariformes</taxon>
        <taxon>Trombidiformes</taxon>
        <taxon>Prostigmata</taxon>
        <taxon>Anystina</taxon>
        <taxon>Parasitengona</taxon>
        <taxon>Trombiculoidea</taxon>
        <taxon>Trombiculidae</taxon>
        <taxon>Leptotrombidium</taxon>
    </lineage>
</organism>
<keyword evidence="2" id="KW-1003">Cell membrane</keyword>
<dbReference type="STRING" id="299467.A0A443SIP2"/>
<dbReference type="InterPro" id="IPR013783">
    <property type="entry name" value="Ig-like_fold"/>
</dbReference>